<dbReference type="InterPro" id="IPR037883">
    <property type="entry name" value="Knr4/Smi1-like_sf"/>
</dbReference>
<dbReference type="Proteomes" id="UP000221020">
    <property type="component" value="Unassembled WGS sequence"/>
</dbReference>
<evidence type="ECO:0008006" key="3">
    <source>
        <dbReference type="Google" id="ProtNLM"/>
    </source>
</evidence>
<accession>A0AA91ZSC7</accession>
<name>A0AA91ZSC7_9BACI</name>
<dbReference type="EMBL" id="NVOR01000062">
    <property type="protein sequence ID" value="PED81521.1"/>
    <property type="molecule type" value="Genomic_DNA"/>
</dbReference>
<dbReference type="SUPFAM" id="SSF160631">
    <property type="entry name" value="SMI1/KNR4-like"/>
    <property type="match status" value="1"/>
</dbReference>
<dbReference type="RefSeq" id="WP_097897797.1">
    <property type="nucleotide sequence ID" value="NZ_NVOR01000062.1"/>
</dbReference>
<gene>
    <name evidence="1" type="ORF">CON65_16695</name>
</gene>
<sequence length="161" mass="18226">MIKNELYESALEMIKRSKISTRVASVTEINLLREELGKNLPGWLINLMSQVPICSSRLVVPVTVENEEFKLLIDFLDPKELIQENKFLVPGCAVFNKDYLCIGVESGIGNPYAINIKEGNNPPVYLLDHECGEDTEQIIKNKEVIVERLSDLFSIAFINEN</sequence>
<protein>
    <recommendedName>
        <fullName evidence="3">SMI1/KNR4 family protein</fullName>
    </recommendedName>
</protein>
<evidence type="ECO:0000313" key="2">
    <source>
        <dbReference type="Proteomes" id="UP000221020"/>
    </source>
</evidence>
<proteinExistence type="predicted"/>
<dbReference type="Gene3D" id="3.40.1580.10">
    <property type="entry name" value="SMI1/KNR4-like"/>
    <property type="match status" value="1"/>
</dbReference>
<dbReference type="AlphaFoldDB" id="A0AA91ZSC7"/>
<comment type="caution">
    <text evidence="1">The sequence shown here is derived from an EMBL/GenBank/DDBJ whole genome shotgun (WGS) entry which is preliminary data.</text>
</comment>
<evidence type="ECO:0000313" key="1">
    <source>
        <dbReference type="EMBL" id="PED81521.1"/>
    </source>
</evidence>
<reference evidence="1 2" key="1">
    <citation type="submission" date="2017-09" db="EMBL/GenBank/DDBJ databases">
        <title>Large-scale bioinformatics analysis of Bacillus genomes uncovers conserved roles of natural products in bacterial physiology.</title>
        <authorList>
            <consortium name="Agbiome Team Llc"/>
            <person name="Bleich R.M."/>
            <person name="Grubbs K.J."/>
            <person name="Santa Maria K.C."/>
            <person name="Allen S.E."/>
            <person name="Farag S."/>
            <person name="Shank E.A."/>
            <person name="Bowers A."/>
        </authorList>
    </citation>
    <scope>NUCLEOTIDE SEQUENCE [LARGE SCALE GENOMIC DNA]</scope>
    <source>
        <strain evidence="1 2">AFS092012</strain>
    </source>
</reference>
<organism evidence="1 2">
    <name type="scientific">Bacillus pseudomycoides</name>
    <dbReference type="NCBI Taxonomy" id="64104"/>
    <lineage>
        <taxon>Bacteria</taxon>
        <taxon>Bacillati</taxon>
        <taxon>Bacillota</taxon>
        <taxon>Bacilli</taxon>
        <taxon>Bacillales</taxon>
        <taxon>Bacillaceae</taxon>
        <taxon>Bacillus</taxon>
        <taxon>Bacillus cereus group</taxon>
    </lineage>
</organism>